<dbReference type="InterPro" id="IPR050339">
    <property type="entry name" value="CC_SR_Kinase"/>
</dbReference>
<evidence type="ECO:0000259" key="6">
    <source>
        <dbReference type="PROSITE" id="PS50011"/>
    </source>
</evidence>
<evidence type="ECO:0000256" key="4">
    <source>
        <dbReference type="ARBA" id="ARBA00022840"/>
    </source>
</evidence>
<keyword evidence="5" id="KW-0652">Protein synthesis inhibitor</keyword>
<dbReference type="SUPFAM" id="SSF56112">
    <property type="entry name" value="Protein kinase-like (PK-like)"/>
    <property type="match status" value="1"/>
</dbReference>
<keyword evidence="8" id="KW-1185">Reference proteome</keyword>
<gene>
    <name evidence="7" type="primary">Dclk3</name>
    <name evidence="7" type="ORF">SNAT2548_LOCUS9209</name>
</gene>
<comment type="caution">
    <text evidence="7">The sequence shown here is derived from an EMBL/GenBank/DDBJ whole genome shotgun (WGS) entry which is preliminary data.</text>
</comment>
<dbReference type="GO" id="GO:0004672">
    <property type="term" value="F:protein kinase activity"/>
    <property type="evidence" value="ECO:0007669"/>
    <property type="project" value="InterPro"/>
</dbReference>
<evidence type="ECO:0000256" key="2">
    <source>
        <dbReference type="ARBA" id="ARBA00022741"/>
    </source>
</evidence>
<keyword evidence="1" id="KW-0808">Transferase</keyword>
<organism evidence="7 8">
    <name type="scientific">Symbiodinium natans</name>
    <dbReference type="NCBI Taxonomy" id="878477"/>
    <lineage>
        <taxon>Eukaryota</taxon>
        <taxon>Sar</taxon>
        <taxon>Alveolata</taxon>
        <taxon>Dinophyceae</taxon>
        <taxon>Suessiales</taxon>
        <taxon>Symbiodiniaceae</taxon>
        <taxon>Symbiodinium</taxon>
    </lineage>
</organism>
<dbReference type="GO" id="GO:0005634">
    <property type="term" value="C:nucleus"/>
    <property type="evidence" value="ECO:0007669"/>
    <property type="project" value="TreeGrafter"/>
</dbReference>
<evidence type="ECO:0000313" key="8">
    <source>
        <dbReference type="Proteomes" id="UP000604046"/>
    </source>
</evidence>
<sequence length="145" mass="16051">MIFAWQSVIIMEACDKELFAALPCRTALAEFRPAQITSDIMRGLSYLHALKILHRDLNPWNILLKNVEGGVVAKISDLGMAVQCQTQLFGREGIDESSFTSVFSSPEFGTSRGYGFPADIFSAGMTLITIWCIAQDQDEIIEAVE</sequence>
<keyword evidence="4" id="KW-0067">ATP-binding</keyword>
<evidence type="ECO:0000256" key="3">
    <source>
        <dbReference type="ARBA" id="ARBA00022777"/>
    </source>
</evidence>
<reference evidence="7" key="1">
    <citation type="submission" date="2021-02" db="EMBL/GenBank/DDBJ databases">
        <authorList>
            <person name="Dougan E. K."/>
            <person name="Rhodes N."/>
            <person name="Thang M."/>
            <person name="Chan C."/>
        </authorList>
    </citation>
    <scope>NUCLEOTIDE SEQUENCE</scope>
</reference>
<evidence type="ECO:0000256" key="5">
    <source>
        <dbReference type="ARBA" id="ARBA00023193"/>
    </source>
</evidence>
<feature type="non-terminal residue" evidence="7">
    <location>
        <position position="145"/>
    </location>
</feature>
<dbReference type="PROSITE" id="PS50011">
    <property type="entry name" value="PROTEIN_KINASE_DOM"/>
    <property type="match status" value="1"/>
</dbReference>
<evidence type="ECO:0000313" key="7">
    <source>
        <dbReference type="EMBL" id="CAE7229306.1"/>
    </source>
</evidence>
<protein>
    <submittedName>
        <fullName evidence="7">Dclk3 protein</fullName>
    </submittedName>
</protein>
<accession>A0A812KGW7</accession>
<name>A0A812KGW7_9DINO</name>
<keyword evidence="2" id="KW-0547">Nucleotide-binding</keyword>
<dbReference type="InterPro" id="IPR000719">
    <property type="entry name" value="Prot_kinase_dom"/>
</dbReference>
<evidence type="ECO:0000256" key="1">
    <source>
        <dbReference type="ARBA" id="ARBA00022679"/>
    </source>
</evidence>
<dbReference type="InterPro" id="IPR011009">
    <property type="entry name" value="Kinase-like_dom_sf"/>
</dbReference>
<dbReference type="GO" id="GO:0005737">
    <property type="term" value="C:cytoplasm"/>
    <property type="evidence" value="ECO:0007669"/>
    <property type="project" value="TreeGrafter"/>
</dbReference>
<dbReference type="Proteomes" id="UP000604046">
    <property type="component" value="Unassembled WGS sequence"/>
</dbReference>
<dbReference type="OrthoDB" id="408964at2759"/>
<feature type="domain" description="Protein kinase" evidence="6">
    <location>
        <begin position="1"/>
        <end position="145"/>
    </location>
</feature>
<dbReference type="AlphaFoldDB" id="A0A812KGW7"/>
<proteinExistence type="predicted"/>
<dbReference type="SMART" id="SM00220">
    <property type="entry name" value="S_TKc"/>
    <property type="match status" value="1"/>
</dbReference>
<dbReference type="EMBL" id="CAJNDS010000706">
    <property type="protein sequence ID" value="CAE7229306.1"/>
    <property type="molecule type" value="Genomic_DNA"/>
</dbReference>
<dbReference type="Gene3D" id="1.10.510.10">
    <property type="entry name" value="Transferase(Phosphotransferase) domain 1"/>
    <property type="match status" value="1"/>
</dbReference>
<dbReference type="PANTHER" id="PTHR11042">
    <property type="entry name" value="EUKARYOTIC TRANSLATION INITIATION FACTOR 2-ALPHA KINASE EIF2-ALPHA KINASE -RELATED"/>
    <property type="match status" value="1"/>
</dbReference>
<dbReference type="Pfam" id="PF00069">
    <property type="entry name" value="Pkinase"/>
    <property type="match status" value="1"/>
</dbReference>
<dbReference type="GO" id="GO:0017148">
    <property type="term" value="P:negative regulation of translation"/>
    <property type="evidence" value="ECO:0007669"/>
    <property type="project" value="UniProtKB-KW"/>
</dbReference>
<keyword evidence="3" id="KW-0418">Kinase</keyword>
<dbReference type="GO" id="GO:0005524">
    <property type="term" value="F:ATP binding"/>
    <property type="evidence" value="ECO:0007669"/>
    <property type="project" value="UniProtKB-KW"/>
</dbReference>